<dbReference type="GO" id="GO:0004674">
    <property type="term" value="F:protein serine/threonine kinase activity"/>
    <property type="evidence" value="ECO:0007669"/>
    <property type="project" value="UniProtKB-KW"/>
</dbReference>
<dbReference type="InterPro" id="IPR050267">
    <property type="entry name" value="Anti-sigma-factor_SerPK"/>
</dbReference>
<dbReference type="Proteomes" id="UP000188181">
    <property type="component" value="Chromosome"/>
</dbReference>
<keyword evidence="1" id="KW-0723">Serine/threonine-protein kinase</keyword>
<dbReference type="KEGG" id="pbas:SMSP2_01153"/>
<dbReference type="AlphaFoldDB" id="A0A1Q2MEX1"/>
<dbReference type="PANTHER" id="PTHR35526">
    <property type="entry name" value="ANTI-SIGMA-F FACTOR RSBW-RELATED"/>
    <property type="match status" value="1"/>
</dbReference>
<proteinExistence type="predicted"/>
<dbReference type="SUPFAM" id="SSF55874">
    <property type="entry name" value="ATPase domain of HSP90 chaperone/DNA topoisomerase II/histidine kinase"/>
    <property type="match status" value="1"/>
</dbReference>
<dbReference type="OrthoDB" id="9792240at2"/>
<evidence type="ECO:0000256" key="1">
    <source>
        <dbReference type="ARBA" id="ARBA00022527"/>
    </source>
</evidence>
<gene>
    <name evidence="3" type="primary">rsbW</name>
    <name evidence="3" type="ORF">SMSP2_01153</name>
</gene>
<keyword evidence="3" id="KW-0808">Transferase</keyword>
<evidence type="ECO:0000313" key="3">
    <source>
        <dbReference type="EMBL" id="AQQ70792.1"/>
    </source>
</evidence>
<keyword evidence="3" id="KW-0418">Kinase</keyword>
<dbReference type="STRING" id="1851148.SMSP2_01153"/>
<dbReference type="PANTHER" id="PTHR35526:SF3">
    <property type="entry name" value="ANTI-SIGMA-F FACTOR RSBW"/>
    <property type="match status" value="1"/>
</dbReference>
<dbReference type="EC" id="2.7.11.1" evidence="3"/>
<protein>
    <submittedName>
        <fullName evidence="3">Serine-protein kinase RsbW</fullName>
        <ecNumber evidence="3">2.7.11.1</ecNumber>
    </submittedName>
</protein>
<organism evidence="3 4">
    <name type="scientific">Limihaloglobus sulfuriphilus</name>
    <dbReference type="NCBI Taxonomy" id="1851148"/>
    <lineage>
        <taxon>Bacteria</taxon>
        <taxon>Pseudomonadati</taxon>
        <taxon>Planctomycetota</taxon>
        <taxon>Phycisphaerae</taxon>
        <taxon>Sedimentisphaerales</taxon>
        <taxon>Sedimentisphaeraceae</taxon>
        <taxon>Limihaloglobus</taxon>
    </lineage>
</organism>
<accession>A0A1Q2MEX1</accession>
<evidence type="ECO:0000313" key="4">
    <source>
        <dbReference type="Proteomes" id="UP000188181"/>
    </source>
</evidence>
<dbReference type="CDD" id="cd16936">
    <property type="entry name" value="HATPase_RsbW-like"/>
    <property type="match status" value="1"/>
</dbReference>
<dbReference type="InterPro" id="IPR003594">
    <property type="entry name" value="HATPase_dom"/>
</dbReference>
<evidence type="ECO:0000259" key="2">
    <source>
        <dbReference type="Pfam" id="PF13581"/>
    </source>
</evidence>
<feature type="domain" description="Histidine kinase/HSP90-like ATPase" evidence="2">
    <location>
        <begin position="31"/>
        <end position="135"/>
    </location>
</feature>
<keyword evidence="4" id="KW-1185">Reference proteome</keyword>
<reference evidence="4" key="1">
    <citation type="submission" date="2017-02" db="EMBL/GenBank/DDBJ databases">
        <title>Comparative genomics and description of representatives of a novel lineage of planctomycetes thriving in anoxic sediments.</title>
        <authorList>
            <person name="Spring S."/>
            <person name="Bunk B."/>
            <person name="Sproer C."/>
        </authorList>
    </citation>
    <scope>NUCLEOTIDE SEQUENCE [LARGE SCALE GENOMIC DNA]</scope>
    <source>
        <strain evidence="4">SM-Chi-D1</strain>
    </source>
</reference>
<dbReference type="EMBL" id="CP019646">
    <property type="protein sequence ID" value="AQQ70792.1"/>
    <property type="molecule type" value="Genomic_DNA"/>
</dbReference>
<dbReference type="InterPro" id="IPR036890">
    <property type="entry name" value="HATPase_C_sf"/>
</dbReference>
<name>A0A1Q2MEX1_9BACT</name>
<dbReference type="Gene3D" id="3.30.565.10">
    <property type="entry name" value="Histidine kinase-like ATPase, C-terminal domain"/>
    <property type="match status" value="1"/>
</dbReference>
<sequence length="142" mass="16324">MPSAMKTVSKTLELRYPVKYTRLYESILSELDESTYSPEDRFALELVLDEAITNAVKHGNKNDPDKKVTVSYSITPKQFEIEITDEGPGFEIEDLPDPRREENLFKTSGRGVLLMKAYMDKVKFNKKGNSVRMVKRAANYHE</sequence>
<dbReference type="Pfam" id="PF13581">
    <property type="entry name" value="HATPase_c_2"/>
    <property type="match status" value="1"/>
</dbReference>